<dbReference type="InterPro" id="IPR046667">
    <property type="entry name" value="DUF6537"/>
</dbReference>
<evidence type="ECO:0000313" key="2">
    <source>
        <dbReference type="EMBL" id="WUG92100.1"/>
    </source>
</evidence>
<feature type="domain" description="DUF6537" evidence="1">
    <location>
        <begin position="2"/>
        <end position="57"/>
    </location>
</feature>
<accession>A0ABZ1NKH2</accession>
<dbReference type="Pfam" id="PF20169">
    <property type="entry name" value="DUF6537"/>
    <property type="match status" value="1"/>
</dbReference>
<sequence length="81" mass="9268">MRRIERQLVDEYRESINAALGLLSEKNLAEVRRLAELPDAVRGYEGVKLVTVERYRADKARILRELQENADPESTGAGRRS</sequence>
<evidence type="ECO:0000313" key="3">
    <source>
        <dbReference type="Proteomes" id="UP001341259"/>
    </source>
</evidence>
<keyword evidence="3" id="KW-1185">Reference proteome</keyword>
<gene>
    <name evidence="2" type="ORF">OHB29_03150</name>
</gene>
<protein>
    <recommendedName>
        <fullName evidence="1">DUF6537 domain-containing protein</fullName>
    </recommendedName>
</protein>
<reference evidence="2 3" key="1">
    <citation type="submission" date="2022-10" db="EMBL/GenBank/DDBJ databases">
        <title>The complete genomes of actinobacterial strains from the NBC collection.</title>
        <authorList>
            <person name="Joergensen T.S."/>
            <person name="Alvarez Arevalo M."/>
            <person name="Sterndorff E.B."/>
            <person name="Faurdal D."/>
            <person name="Vuksanovic O."/>
            <person name="Mourched A.-S."/>
            <person name="Charusanti P."/>
            <person name="Shaw S."/>
            <person name="Blin K."/>
            <person name="Weber T."/>
        </authorList>
    </citation>
    <scope>NUCLEOTIDE SEQUENCE [LARGE SCALE GENOMIC DNA]</scope>
    <source>
        <strain evidence="2 3">NBC_00456</strain>
    </source>
</reference>
<organism evidence="2 3">
    <name type="scientific">Streptomyces violaceus</name>
    <name type="common">Streptomyces venezuelae</name>
    <dbReference type="NCBI Taxonomy" id="1936"/>
    <lineage>
        <taxon>Bacteria</taxon>
        <taxon>Bacillati</taxon>
        <taxon>Actinomycetota</taxon>
        <taxon>Actinomycetes</taxon>
        <taxon>Kitasatosporales</taxon>
        <taxon>Streptomycetaceae</taxon>
        <taxon>Streptomyces</taxon>
    </lineage>
</organism>
<evidence type="ECO:0000259" key="1">
    <source>
        <dbReference type="Pfam" id="PF20169"/>
    </source>
</evidence>
<dbReference type="EMBL" id="CP107906">
    <property type="protein sequence ID" value="WUG92100.1"/>
    <property type="molecule type" value="Genomic_DNA"/>
</dbReference>
<name>A0ABZ1NKH2_STRVL</name>
<proteinExistence type="predicted"/>
<dbReference type="Proteomes" id="UP001341259">
    <property type="component" value="Chromosome"/>
</dbReference>